<organism evidence="4 5">
    <name type="scientific">Fictibacillus phosphorivorans</name>
    <dbReference type="NCBI Taxonomy" id="1221500"/>
    <lineage>
        <taxon>Bacteria</taxon>
        <taxon>Bacillati</taxon>
        <taxon>Bacillota</taxon>
        <taxon>Bacilli</taxon>
        <taxon>Bacillales</taxon>
        <taxon>Fictibacillaceae</taxon>
        <taxon>Fictibacillus</taxon>
    </lineage>
</organism>
<dbReference type="STRING" id="1221500.ABE65_002885"/>
<dbReference type="Gene3D" id="3.40.50.410">
    <property type="entry name" value="von Willebrand factor, type A domain"/>
    <property type="match status" value="1"/>
</dbReference>
<dbReference type="InterPro" id="IPR002035">
    <property type="entry name" value="VWF_A"/>
</dbReference>
<evidence type="ECO:0000256" key="1">
    <source>
        <dbReference type="SAM" id="MobiDB-lite"/>
    </source>
</evidence>
<dbReference type="PANTHER" id="PTHR10166">
    <property type="entry name" value="VOLTAGE-DEPENDENT CALCIUM CHANNEL SUBUNIT ALPHA-2/DELTA-RELATED"/>
    <property type="match status" value="1"/>
</dbReference>
<feature type="region of interest" description="Disordered" evidence="1">
    <location>
        <begin position="26"/>
        <end position="64"/>
    </location>
</feature>
<name>A0A160IIM3_9BACL</name>
<dbReference type="GO" id="GO:0005245">
    <property type="term" value="F:voltage-gated calcium channel activity"/>
    <property type="evidence" value="ECO:0007669"/>
    <property type="project" value="TreeGrafter"/>
</dbReference>
<dbReference type="EMBL" id="CP015378">
    <property type="protein sequence ID" value="ANC75833.1"/>
    <property type="molecule type" value="Genomic_DNA"/>
</dbReference>
<dbReference type="GO" id="GO:0005891">
    <property type="term" value="C:voltage-gated calcium channel complex"/>
    <property type="evidence" value="ECO:0007669"/>
    <property type="project" value="TreeGrafter"/>
</dbReference>
<keyword evidence="5" id="KW-1185">Reference proteome</keyword>
<dbReference type="Pfam" id="PF00092">
    <property type="entry name" value="VWA"/>
    <property type="match status" value="1"/>
</dbReference>
<feature type="signal peptide" evidence="2">
    <location>
        <begin position="1"/>
        <end position="25"/>
    </location>
</feature>
<protein>
    <recommendedName>
        <fullName evidence="3">VWFA domain-containing protein</fullName>
    </recommendedName>
</protein>
<evidence type="ECO:0000256" key="2">
    <source>
        <dbReference type="SAM" id="SignalP"/>
    </source>
</evidence>
<dbReference type="Proteomes" id="UP000076623">
    <property type="component" value="Chromosome"/>
</dbReference>
<dbReference type="SMART" id="SM00327">
    <property type="entry name" value="VWA"/>
    <property type="match status" value="1"/>
</dbReference>
<dbReference type="AlphaFoldDB" id="A0A160IIM3"/>
<reference evidence="4 5" key="1">
    <citation type="submission" date="2016-04" db="EMBL/GenBank/DDBJ databases">
        <title>Complete genome sequence of Fictibacillus phosphorivorans G25-29, a strain toxic to nematodes.</title>
        <authorList>
            <person name="Zheng Z."/>
        </authorList>
    </citation>
    <scope>NUCLEOTIDE SEQUENCE [LARGE SCALE GENOMIC DNA]</scope>
    <source>
        <strain evidence="4 5">G25-29</strain>
    </source>
</reference>
<keyword evidence="2" id="KW-0732">Signal</keyword>
<evidence type="ECO:0000259" key="3">
    <source>
        <dbReference type="PROSITE" id="PS50234"/>
    </source>
</evidence>
<dbReference type="KEGG" id="fpn:ABE65_002885"/>
<sequence length="458" mass="51867">MSFRNLKTLLFLFLLLTLFTGCTNSEEANKPADSKKEDKQETKKESKPETKESDSKLKKGIPPAPTSINEVFAYPNGKFAGKEVYDTTSGVKEDLLKDMPKLDEEANEETLDLYFNNLVALYWNGFTDPATLVDKWKLYSFGSPDIEDPKFQFKENYNVEIILDASGSMGKKVKGKTQMELAKDAIDTFVQSLPDKANVGLRVYGHKGSGSDSDKKLSCESSDLVYPIASYNSTEFDKALNQFQPKGWTPITLALEEAHKDLAKYPAEKNNNIVFLVSDGIETCDGDPVEAAKKLVDSNISPIVNVIGFNVDGEGQKQLKDVAAAAGGIYTDINDQTQLKEEFKRVEEIAKRWEQWKKDSLREADAIKVERYFEALGFTNEWDSKKTKLSNNISGSITYLSNEDYITREQREILKDKEEKLNEFIEKSGLEVENYLNSMNEKTFEQMKQDINEKYKLN</sequence>
<feature type="compositionally biased region" description="Basic and acidic residues" evidence="1">
    <location>
        <begin position="27"/>
        <end position="57"/>
    </location>
</feature>
<evidence type="ECO:0000313" key="4">
    <source>
        <dbReference type="EMBL" id="ANC75833.1"/>
    </source>
</evidence>
<dbReference type="PROSITE" id="PS50234">
    <property type="entry name" value="VWFA"/>
    <property type="match status" value="1"/>
</dbReference>
<dbReference type="PANTHER" id="PTHR10166:SF37">
    <property type="entry name" value="STOLID, ISOFORM H"/>
    <property type="match status" value="1"/>
</dbReference>
<dbReference type="InterPro" id="IPR051173">
    <property type="entry name" value="Ca_channel_alpha-2/delta"/>
</dbReference>
<proteinExistence type="predicted"/>
<feature type="domain" description="VWFA" evidence="3">
    <location>
        <begin position="158"/>
        <end position="346"/>
    </location>
</feature>
<gene>
    <name evidence="4" type="ORF">ABE65_002885</name>
</gene>
<evidence type="ECO:0000313" key="5">
    <source>
        <dbReference type="Proteomes" id="UP000076623"/>
    </source>
</evidence>
<accession>A0A160IIM3</accession>
<dbReference type="SUPFAM" id="SSF53300">
    <property type="entry name" value="vWA-like"/>
    <property type="match status" value="1"/>
</dbReference>
<feature type="chain" id="PRO_5039539518" description="VWFA domain-containing protein" evidence="2">
    <location>
        <begin position="26"/>
        <end position="458"/>
    </location>
</feature>
<dbReference type="RefSeq" id="WP_066391204.1">
    <property type="nucleotide sequence ID" value="NZ_CP015378.1"/>
</dbReference>
<dbReference type="InterPro" id="IPR036465">
    <property type="entry name" value="vWFA_dom_sf"/>
</dbReference>
<dbReference type="PROSITE" id="PS51257">
    <property type="entry name" value="PROKAR_LIPOPROTEIN"/>
    <property type="match status" value="1"/>
</dbReference>